<comment type="caution">
    <text evidence="12">The sequence shown here is derived from an EMBL/GenBank/DDBJ whole genome shotgun (WGS) entry which is preliminary data.</text>
</comment>
<dbReference type="Gene3D" id="2.130.10.10">
    <property type="entry name" value="YVTN repeat-like/Quinoprotein amine dehydrogenase"/>
    <property type="match status" value="1"/>
</dbReference>
<feature type="domain" description="PDZ" evidence="11">
    <location>
        <begin position="758"/>
        <end position="840"/>
    </location>
</feature>
<comment type="similarity">
    <text evidence="2 7">Belongs to the peptidase S41B family.</text>
</comment>
<dbReference type="OrthoDB" id="9812068at2"/>
<sequence>MTQGYYRFPTIHNDTLVFVCEDDLWSVGVEGGVARRLTANPGEALRPALSPDGSWLAFTGRDEGVPEVYVMPAIGGPARRLTFLGAQRTQVVGWMPDGQTIIFSSEASQPFAGMSQLYAVPHQGGEPRLLPTGPAVSMSYGPHGAAVIARNVTDLARWKRYRGGRTGDLWVDPNGQGAWQRLIHLDGNLAAPIWIGERIFFVSDHEGVANIYSCRADGSDLHRHTDHTDFYVRHPSSDGRRIVYHAGADLWVLDPTNDQRRIIAVELHSPQPQRKRRFVAPEFFLDDYAIHPNATSLALTVRGRAFTMGNWEGAVVQHGNEQGRTRLTCFLNDGKRLLLLSDAEGEEALEIHSLDGATPPRRLAGLDIGRPLSLQPAPKGELAALTNQRHELLLVDLDAGTLRSLDHSPNGRIYAAEWSPDGRWLAYSYPDTRRTRVIRLCEVSSGAVHTITRTLLYDTSPTWDPEGNYLYFIGYRDFDPVRDQAQFAWGFPRMSRPFLITLRADLTSPFETGGLSKESKETKEAKENPTTPPEPAAEESKPEKAEKPEKPEEKRLQIDLDGIQDRVLAFPVPIGNYGQVAGIKGKAIYTNYPLRGAISGNGDDLARLEVYDFAERNSEFLLDGIAEFSLTPDARAMIYRSGRKLRVLKTAEKPKENGSPSRKSGWIDLSRIKVDLSPPQEWRQMYREAWRMQRDQFWSEDMSGIDWQAIYLRYLPLIDRVASRGEVSDLIWEMQGELGTSHAYEMGGDYRPSPLYRQGFLGADLAYDPETDSYRISRILRGDTWDERASSPLGRPGLGLQVGDRLVAINGRRLSATRSPGELLVNQAGADLLLSIAPAAGGEVRTLTIKALNSEHMLRYRHWVENNRATVHAASDGRIGYLHIPNMQAWGFAEFHRGYLMESTRAGLVVDVRYNGGGNVSQLLIEKLARRRLGYKVSRWGQPMPYPYDSILGPMVAITNEHAGSDGDIFSHVFKLLDLGPLIGKRTWGGVIGINPIDSLADGTTTTQPEYSSWFPDVGWGVENYGTEPTIEVEIAPQDYVAGHDPQLERAIAEVLRIMESDPPQLPEFGPRPKRSLPALPEG</sequence>
<dbReference type="EC" id="3.4.21.-" evidence="7"/>
<comment type="subcellular location">
    <subcellularLocation>
        <location evidence="1 7">Cytoplasm</location>
    </subcellularLocation>
</comment>
<feature type="compositionally biased region" description="Basic and acidic residues" evidence="10">
    <location>
        <begin position="517"/>
        <end position="527"/>
    </location>
</feature>
<dbReference type="SUPFAM" id="SSF52096">
    <property type="entry name" value="ClpP/crotonase"/>
    <property type="match status" value="1"/>
</dbReference>
<evidence type="ECO:0000256" key="6">
    <source>
        <dbReference type="ARBA" id="ARBA00022825"/>
    </source>
</evidence>
<dbReference type="eggNOG" id="COG0793">
    <property type="taxonomic scope" value="Bacteria"/>
</dbReference>
<dbReference type="InterPro" id="IPR012393">
    <property type="entry name" value="Tricorn_protease"/>
</dbReference>
<dbReference type="SUPFAM" id="SSF69304">
    <property type="entry name" value="Tricorn protease N-terminal domain"/>
    <property type="match status" value="1"/>
</dbReference>
<gene>
    <name evidence="12" type="ORF">OSCT_1185</name>
</gene>
<feature type="active site" description="Charge relay system" evidence="8">
    <location>
        <position position="742"/>
    </location>
</feature>
<evidence type="ECO:0000256" key="1">
    <source>
        <dbReference type="ARBA" id="ARBA00004496"/>
    </source>
</evidence>
<dbReference type="Proteomes" id="UP000054010">
    <property type="component" value="Unassembled WGS sequence"/>
</dbReference>
<dbReference type="PROSITE" id="PS50106">
    <property type="entry name" value="PDZ"/>
    <property type="match status" value="1"/>
</dbReference>
<dbReference type="GO" id="GO:0006508">
    <property type="term" value="P:proteolysis"/>
    <property type="evidence" value="ECO:0007669"/>
    <property type="project" value="UniProtKB-UniRule"/>
</dbReference>
<evidence type="ECO:0000313" key="12">
    <source>
        <dbReference type="EMBL" id="EFO80954.1"/>
    </source>
</evidence>
<feature type="region of interest" description="Disordered" evidence="10">
    <location>
        <begin position="511"/>
        <end position="553"/>
    </location>
</feature>
<dbReference type="EMBL" id="ADVR01000033">
    <property type="protein sequence ID" value="EFO80954.1"/>
    <property type="molecule type" value="Genomic_DNA"/>
</dbReference>
<dbReference type="PANTHER" id="PTHR43253:SF1">
    <property type="entry name" value="TRICORN PROTEASE HOMOLOG 2-RELATED"/>
    <property type="match status" value="1"/>
</dbReference>
<feature type="active site" description="Charge relay system" evidence="8">
    <location>
        <position position="1023"/>
    </location>
</feature>
<dbReference type="STRING" id="765420.OSCT_1185"/>
<feature type="active site" description="Nucleophile" evidence="8">
    <location>
        <position position="965"/>
    </location>
</feature>
<dbReference type="PIRSF" id="PIRSF036421">
    <property type="entry name" value="Tricorn_protease"/>
    <property type="match status" value="1"/>
</dbReference>
<dbReference type="eggNOG" id="COG4946">
    <property type="taxonomic scope" value="Bacteria"/>
</dbReference>
<dbReference type="SUPFAM" id="SSF82171">
    <property type="entry name" value="DPP6 N-terminal domain-like"/>
    <property type="match status" value="1"/>
</dbReference>
<dbReference type="SMART" id="SM00245">
    <property type="entry name" value="TSPc"/>
    <property type="match status" value="1"/>
</dbReference>
<accession>E1ICY4</accession>
<keyword evidence="5 7" id="KW-0378">Hydrolase</keyword>
<dbReference type="AlphaFoldDB" id="E1ICY4"/>
<comment type="function">
    <text evidence="7">Degrades oligopeptides.</text>
</comment>
<dbReference type="Pfam" id="PF03572">
    <property type="entry name" value="Peptidase_S41"/>
    <property type="match status" value="1"/>
</dbReference>
<dbReference type="InterPro" id="IPR005151">
    <property type="entry name" value="Tail-specific_protease"/>
</dbReference>
<dbReference type="GO" id="GO:0008236">
    <property type="term" value="F:serine-type peptidase activity"/>
    <property type="evidence" value="ECO:0007669"/>
    <property type="project" value="UniProtKB-UniRule"/>
</dbReference>
<feature type="compositionally biased region" description="Basic and acidic residues" evidence="10">
    <location>
        <begin position="538"/>
        <end position="553"/>
    </location>
</feature>
<dbReference type="Pfam" id="PF26550">
    <property type="entry name" value="Tricorn_2nd"/>
    <property type="match status" value="1"/>
</dbReference>
<name>E1ICY4_9CHLR</name>
<evidence type="ECO:0000256" key="5">
    <source>
        <dbReference type="ARBA" id="ARBA00022801"/>
    </source>
</evidence>
<evidence type="ECO:0000256" key="8">
    <source>
        <dbReference type="PIRSR" id="PIRSR036421-1"/>
    </source>
</evidence>
<proteinExistence type="inferred from homology"/>
<organism evidence="12 13">
    <name type="scientific">Oscillochloris trichoides DG-6</name>
    <dbReference type="NCBI Taxonomy" id="765420"/>
    <lineage>
        <taxon>Bacteria</taxon>
        <taxon>Bacillati</taxon>
        <taxon>Chloroflexota</taxon>
        <taxon>Chloroflexia</taxon>
        <taxon>Chloroflexales</taxon>
        <taxon>Chloroflexineae</taxon>
        <taxon>Oscillochloridaceae</taxon>
        <taxon>Oscillochloris</taxon>
    </lineage>
</organism>
<evidence type="ECO:0000256" key="4">
    <source>
        <dbReference type="ARBA" id="ARBA00022670"/>
    </source>
</evidence>
<dbReference type="InterPro" id="IPR028204">
    <property type="entry name" value="Tricorn_C1"/>
</dbReference>
<dbReference type="InterPro" id="IPR029045">
    <property type="entry name" value="ClpP/crotonase-like_dom_sf"/>
</dbReference>
<dbReference type="Pfam" id="PF26549">
    <property type="entry name" value="Tricorn_N"/>
    <property type="match status" value="1"/>
</dbReference>
<dbReference type="HOGENOM" id="CLU_005503_1_0_0"/>
<dbReference type="Gene3D" id="2.120.10.60">
    <property type="entry name" value="Tricorn protease N-terminal domain"/>
    <property type="match status" value="1"/>
</dbReference>
<evidence type="ECO:0000256" key="2">
    <source>
        <dbReference type="ARBA" id="ARBA00008524"/>
    </source>
</evidence>
<evidence type="ECO:0000256" key="3">
    <source>
        <dbReference type="ARBA" id="ARBA00022490"/>
    </source>
</evidence>
<dbReference type="CDD" id="cd07562">
    <property type="entry name" value="Peptidase_S41_TRI"/>
    <property type="match status" value="1"/>
</dbReference>
<feature type="region of interest" description="Disordered" evidence="10">
    <location>
        <begin position="1062"/>
        <end position="1083"/>
    </location>
</feature>
<keyword evidence="6 7" id="KW-0720">Serine protease</keyword>
<evidence type="ECO:0000259" key="11">
    <source>
        <dbReference type="PROSITE" id="PS50106"/>
    </source>
</evidence>
<protein>
    <recommendedName>
        <fullName evidence="7">Tricorn protease homolog</fullName>
        <ecNumber evidence="7">3.4.21.-</ecNumber>
    </recommendedName>
</protein>
<dbReference type="InterPro" id="IPR029414">
    <property type="entry name" value="Tricorn_PDZ"/>
</dbReference>
<dbReference type="GO" id="GO:0005737">
    <property type="term" value="C:cytoplasm"/>
    <property type="evidence" value="ECO:0007669"/>
    <property type="project" value="UniProtKB-SubCell"/>
</dbReference>
<dbReference type="Gene3D" id="2.30.42.10">
    <property type="match status" value="1"/>
</dbReference>
<dbReference type="Pfam" id="PF14685">
    <property type="entry name" value="PDZ_Tricorn"/>
    <property type="match status" value="1"/>
</dbReference>
<evidence type="ECO:0000256" key="7">
    <source>
        <dbReference type="PIRNR" id="PIRNR036421"/>
    </source>
</evidence>
<keyword evidence="13" id="KW-1185">Reference proteome</keyword>
<evidence type="ECO:0000313" key="13">
    <source>
        <dbReference type="Proteomes" id="UP000054010"/>
    </source>
</evidence>
<dbReference type="InterPro" id="IPR015943">
    <property type="entry name" value="WD40/YVTN_repeat-like_dom_sf"/>
</dbReference>
<evidence type="ECO:0000256" key="9">
    <source>
        <dbReference type="PIRSR" id="PIRSR036421-3"/>
    </source>
</evidence>
<dbReference type="PANTHER" id="PTHR43253">
    <property type="entry name" value="TRICORN PROTEASE HOMOLOG 2-RELATED"/>
    <property type="match status" value="1"/>
</dbReference>
<dbReference type="Gene3D" id="3.90.226.10">
    <property type="entry name" value="2-enoyl-CoA Hydratase, Chain A, domain 1"/>
    <property type="match status" value="1"/>
</dbReference>
<feature type="site" description="Transition state stabilizer; via amide nitrogen" evidence="9">
    <location>
        <position position="966"/>
    </location>
</feature>
<evidence type="ECO:0000256" key="10">
    <source>
        <dbReference type="SAM" id="MobiDB-lite"/>
    </source>
</evidence>
<dbReference type="SUPFAM" id="SSF50156">
    <property type="entry name" value="PDZ domain-like"/>
    <property type="match status" value="1"/>
</dbReference>
<dbReference type="InterPro" id="IPR036034">
    <property type="entry name" value="PDZ_sf"/>
</dbReference>
<dbReference type="Pfam" id="PF14684">
    <property type="entry name" value="Tricorn_C1"/>
    <property type="match status" value="1"/>
</dbReference>
<dbReference type="InterPro" id="IPR001478">
    <property type="entry name" value="PDZ"/>
</dbReference>
<keyword evidence="4 7" id="KW-0645">Protease</keyword>
<dbReference type="Gene3D" id="3.30.750.44">
    <property type="match status" value="1"/>
</dbReference>
<reference evidence="12 13" key="1">
    <citation type="journal article" date="2011" name="J. Bacteriol.">
        <title>Draft genome sequence of the anoxygenic filamentous phototrophic bacterium Oscillochloris trichoides subsp. DG-6.</title>
        <authorList>
            <person name="Kuznetsov B.B."/>
            <person name="Ivanovsky R.N."/>
            <person name="Keppen O.I."/>
            <person name="Sukhacheva M.V."/>
            <person name="Bumazhkin B.K."/>
            <person name="Patutina E.O."/>
            <person name="Beletsky A.V."/>
            <person name="Mardanov A.V."/>
            <person name="Baslerov R.V."/>
            <person name="Panteleeva A.N."/>
            <person name="Kolganova T.V."/>
            <person name="Ravin N.V."/>
            <person name="Skryabin K.G."/>
        </authorList>
    </citation>
    <scope>NUCLEOTIDE SEQUENCE [LARGE SCALE GENOMIC DNA]</scope>
    <source>
        <strain evidence="12 13">DG-6</strain>
    </source>
</reference>
<keyword evidence="3 7" id="KW-0963">Cytoplasm</keyword>